<dbReference type="AlphaFoldDB" id="A0AAW2L3F1"/>
<organism evidence="5">
    <name type="scientific">Sesamum radiatum</name>
    <name type="common">Black benniseed</name>
    <dbReference type="NCBI Taxonomy" id="300843"/>
    <lineage>
        <taxon>Eukaryota</taxon>
        <taxon>Viridiplantae</taxon>
        <taxon>Streptophyta</taxon>
        <taxon>Embryophyta</taxon>
        <taxon>Tracheophyta</taxon>
        <taxon>Spermatophyta</taxon>
        <taxon>Magnoliopsida</taxon>
        <taxon>eudicotyledons</taxon>
        <taxon>Gunneridae</taxon>
        <taxon>Pentapetalae</taxon>
        <taxon>asterids</taxon>
        <taxon>lamiids</taxon>
        <taxon>Lamiales</taxon>
        <taxon>Pedaliaceae</taxon>
        <taxon>Sesamum</taxon>
    </lineage>
</organism>
<dbReference type="InterPro" id="IPR045890">
    <property type="entry name" value="POB1-like"/>
</dbReference>
<dbReference type="SMART" id="SM00875">
    <property type="entry name" value="BACK"/>
    <property type="match status" value="1"/>
</dbReference>
<feature type="domain" description="BACK" evidence="4">
    <location>
        <begin position="1"/>
        <end position="100"/>
    </location>
</feature>
<evidence type="ECO:0000256" key="3">
    <source>
        <dbReference type="ARBA" id="ARBA00022786"/>
    </source>
</evidence>
<comment type="function">
    <text evidence="1">May act as a substrate-specific adapter of an E3 ubiquitin-protein ligase complex (CUL3-RBX1-BTB) which mediates the ubiquitination and subsequent proteasomal degradation of target proteins.</text>
</comment>
<dbReference type="InterPro" id="IPR011705">
    <property type="entry name" value="BACK"/>
</dbReference>
<dbReference type="Pfam" id="PF07707">
    <property type="entry name" value="BACK"/>
    <property type="match status" value="1"/>
</dbReference>
<reference evidence="5" key="2">
    <citation type="journal article" date="2024" name="Plant">
        <title>Genomic evolution and insights into agronomic trait innovations of Sesamum species.</title>
        <authorList>
            <person name="Miao H."/>
            <person name="Wang L."/>
            <person name="Qu L."/>
            <person name="Liu H."/>
            <person name="Sun Y."/>
            <person name="Le M."/>
            <person name="Wang Q."/>
            <person name="Wei S."/>
            <person name="Zheng Y."/>
            <person name="Lin W."/>
            <person name="Duan Y."/>
            <person name="Cao H."/>
            <person name="Xiong S."/>
            <person name="Wang X."/>
            <person name="Wei L."/>
            <person name="Li C."/>
            <person name="Ma Q."/>
            <person name="Ju M."/>
            <person name="Zhao R."/>
            <person name="Li G."/>
            <person name="Mu C."/>
            <person name="Tian Q."/>
            <person name="Mei H."/>
            <person name="Zhang T."/>
            <person name="Gao T."/>
            <person name="Zhang H."/>
        </authorList>
    </citation>
    <scope>NUCLEOTIDE SEQUENCE</scope>
    <source>
        <strain evidence="5">G02</strain>
    </source>
</reference>
<evidence type="ECO:0000256" key="1">
    <source>
        <dbReference type="ARBA" id="ARBA00002668"/>
    </source>
</evidence>
<reference evidence="5" key="1">
    <citation type="submission" date="2020-06" db="EMBL/GenBank/DDBJ databases">
        <authorList>
            <person name="Li T."/>
            <person name="Hu X."/>
            <person name="Zhang T."/>
            <person name="Song X."/>
            <person name="Zhang H."/>
            <person name="Dai N."/>
            <person name="Sheng W."/>
            <person name="Hou X."/>
            <person name="Wei L."/>
        </authorList>
    </citation>
    <scope>NUCLEOTIDE SEQUENCE</scope>
    <source>
        <strain evidence="5">G02</strain>
        <tissue evidence="5">Leaf</tissue>
    </source>
</reference>
<keyword evidence="3" id="KW-0833">Ubl conjugation pathway</keyword>
<dbReference type="FunFam" id="1.25.40.420:FF:000008">
    <property type="entry name" value="BTB/POZ domain-containing protein POB1"/>
    <property type="match status" value="1"/>
</dbReference>
<accession>A0AAW2L3F1</accession>
<evidence type="ECO:0000259" key="4">
    <source>
        <dbReference type="SMART" id="SM00875"/>
    </source>
</evidence>
<dbReference type="GO" id="GO:0010114">
    <property type="term" value="P:response to red light"/>
    <property type="evidence" value="ECO:0007669"/>
    <property type="project" value="TreeGrafter"/>
</dbReference>
<proteinExistence type="predicted"/>
<name>A0AAW2L3F1_SESRA</name>
<dbReference type="Gene3D" id="1.25.40.420">
    <property type="match status" value="1"/>
</dbReference>
<evidence type="ECO:0000256" key="2">
    <source>
        <dbReference type="ARBA" id="ARBA00004906"/>
    </source>
</evidence>
<dbReference type="EMBL" id="JACGWJ010000026">
    <property type="protein sequence ID" value="KAL0312506.1"/>
    <property type="molecule type" value="Genomic_DNA"/>
</dbReference>
<protein>
    <submittedName>
        <fullName evidence="5">BTB/POZ domain-containing protein</fullName>
    </submittedName>
</protein>
<dbReference type="PANTHER" id="PTHR46336">
    <property type="entry name" value="OS02G0260700 PROTEIN"/>
    <property type="match status" value="1"/>
</dbReference>
<comment type="caution">
    <text evidence="5">The sequence shown here is derived from an EMBL/GenBank/DDBJ whole genome shotgun (WGS) entry which is preliminary data.</text>
</comment>
<dbReference type="GO" id="GO:0005634">
    <property type="term" value="C:nucleus"/>
    <property type="evidence" value="ECO:0007669"/>
    <property type="project" value="TreeGrafter"/>
</dbReference>
<evidence type="ECO:0000313" key="5">
    <source>
        <dbReference type="EMBL" id="KAL0312506.1"/>
    </source>
</evidence>
<sequence length="245" mass="28407">MSDSVQPLKDAASEFLAAQFKDIGRFQEEVLNLPLVGIEAVLSSDDLQVATEYDVYDIVLKWARKHYPEMQERREVLKTRLLRLIRFPLMISGYLKKSLLAMTLSRISFKNCSRVSIFQGQSFSSTALSCSRAGQLYNTCHYFVERAYKFRPIQVVEFELPHQQSIVYFDLKKEECLRLFPSGQVTRSFSLGQATNLLDWPMHHPRPTLLCSFFRAVFVHRRAKDQLPVLLSMSLHQEQSPLRIL</sequence>
<comment type="pathway">
    <text evidence="2">Protein modification; protein ubiquitination.</text>
</comment>
<dbReference type="PANTHER" id="PTHR46336:SF30">
    <property type="entry name" value="BTB_POZ DOMAIN-CONTAINING PROTEIN POB1-LIKE"/>
    <property type="match status" value="1"/>
</dbReference>
<gene>
    <name evidence="5" type="ORF">Sradi_5649900</name>
</gene>